<reference evidence="4" key="1">
    <citation type="submission" date="2018-12" db="EMBL/GenBank/DDBJ databases">
        <title>A new species of lactobacillus.</title>
        <authorList>
            <person name="Jian Y."/>
            <person name="Xin L."/>
            <person name="Hong Z.J."/>
            <person name="Ming L.Z."/>
            <person name="Hong X.Z."/>
        </authorList>
    </citation>
    <scope>NUCLEOTIDE SEQUENCE [LARGE SCALE GENOMIC DNA]</scope>
    <source>
        <strain evidence="4">HSLZ-75</strain>
    </source>
</reference>
<reference evidence="3" key="3">
    <citation type="journal article" date="2020" name="Antonie Van Leeuwenhoek">
        <title>Lactobacillus jinshani sp. nov., isolated from solid-state vinegar culture of Zhenjiang aromatic vinegar.</title>
        <authorList>
            <person name="Yu Y."/>
            <person name="Li X."/>
            <person name="Zhang J."/>
            <person name="Chai L.J."/>
            <person name="Lu Z.M."/>
            <person name="Xu Z.H."/>
        </authorList>
    </citation>
    <scope>NUCLEOTIDE SEQUENCE</scope>
    <source>
        <strain evidence="3">HSLZ-75</strain>
    </source>
</reference>
<protein>
    <submittedName>
        <fullName evidence="3">IS200/IS605 family transposase</fullName>
    </submittedName>
</protein>
<gene>
    <name evidence="3" type="primary">tnpA</name>
    <name evidence="2" type="ORF">ELX58_02835</name>
    <name evidence="3" type="ORF">ELX58_05485</name>
</gene>
<dbReference type="InterPro" id="IPR002686">
    <property type="entry name" value="Transposase_17"/>
</dbReference>
<dbReference type="Proteomes" id="UP000294321">
    <property type="component" value="Chromosome"/>
</dbReference>
<dbReference type="OrthoDB" id="9798161at2"/>
<dbReference type="GO" id="GO:0006313">
    <property type="term" value="P:DNA transposition"/>
    <property type="evidence" value="ECO:0007669"/>
    <property type="project" value="InterPro"/>
</dbReference>
<evidence type="ECO:0000313" key="2">
    <source>
        <dbReference type="EMBL" id="QBP18098.1"/>
    </source>
</evidence>
<dbReference type="Pfam" id="PF01797">
    <property type="entry name" value="Y1_Tnp"/>
    <property type="match status" value="1"/>
</dbReference>
<reference evidence="3" key="2">
    <citation type="submission" date="2018-12" db="EMBL/GenBank/DDBJ databases">
        <authorList>
            <person name="Jian Y."/>
            <person name="Xin L."/>
            <person name="Hong Z.J."/>
            <person name="Ming L.Z."/>
            <person name="Hong X.Z."/>
        </authorList>
    </citation>
    <scope>NUCLEOTIDE SEQUENCE</scope>
    <source>
        <strain evidence="3">HSLZ-75</strain>
    </source>
</reference>
<dbReference type="KEGG" id="lji:ELX58_05485"/>
<dbReference type="EMBL" id="CP034726">
    <property type="protein sequence ID" value="QBP18098.1"/>
    <property type="molecule type" value="Genomic_DNA"/>
</dbReference>
<dbReference type="PANTHER" id="PTHR33360">
    <property type="entry name" value="TRANSPOSASE FOR INSERTION SEQUENCE ELEMENT IS200"/>
    <property type="match status" value="1"/>
</dbReference>
<dbReference type="PANTHER" id="PTHR33360:SF2">
    <property type="entry name" value="TRANSPOSASE FOR INSERTION SEQUENCE ELEMENT IS200"/>
    <property type="match status" value="1"/>
</dbReference>
<dbReference type="RefSeq" id="WP_133441655.1">
    <property type="nucleotide sequence ID" value="NZ_CP034726.1"/>
</dbReference>
<dbReference type="SMART" id="SM01321">
    <property type="entry name" value="Y1_Tnp"/>
    <property type="match status" value="1"/>
</dbReference>
<keyword evidence="4" id="KW-1185">Reference proteome</keyword>
<accession>A0A4P6ZL72</accession>
<sequence>MDKKYDYDNAVHMRNYVYNIHCHLVWATKYRNKVFTTPELVQGMEKLLKYIAKCSQVKVENIKVMPDHVHMLVSFRPKLSITTMVRTLKGNSARYFLRNHPKLRKELFWGNHLWSHSYYVGTVGDMSRKTVEKYIDDQYQNSPYPDLDKRKRK</sequence>
<dbReference type="GO" id="GO:0003677">
    <property type="term" value="F:DNA binding"/>
    <property type="evidence" value="ECO:0007669"/>
    <property type="project" value="InterPro"/>
</dbReference>
<dbReference type="AlphaFoldDB" id="A0A4P6ZL72"/>
<dbReference type="SUPFAM" id="SSF143422">
    <property type="entry name" value="Transposase IS200-like"/>
    <property type="match status" value="1"/>
</dbReference>
<proteinExistence type="predicted"/>
<evidence type="ECO:0000313" key="3">
    <source>
        <dbReference type="EMBL" id="QBP18591.1"/>
    </source>
</evidence>
<dbReference type="NCBIfam" id="NF033573">
    <property type="entry name" value="transpos_IS200"/>
    <property type="match status" value="1"/>
</dbReference>
<evidence type="ECO:0000313" key="4">
    <source>
        <dbReference type="Proteomes" id="UP000294321"/>
    </source>
</evidence>
<dbReference type="Gene3D" id="3.30.70.1290">
    <property type="entry name" value="Transposase IS200-like"/>
    <property type="match status" value="1"/>
</dbReference>
<dbReference type="InterPro" id="IPR036515">
    <property type="entry name" value="Transposase_17_sf"/>
</dbReference>
<organism evidence="3 4">
    <name type="scientific">Acetilactobacillus jinshanensis</name>
    <dbReference type="NCBI Taxonomy" id="1720083"/>
    <lineage>
        <taxon>Bacteria</taxon>
        <taxon>Bacillati</taxon>
        <taxon>Bacillota</taxon>
        <taxon>Bacilli</taxon>
        <taxon>Lactobacillales</taxon>
        <taxon>Lactobacillaceae</taxon>
        <taxon>Acetilactobacillus</taxon>
    </lineage>
</organism>
<dbReference type="GO" id="GO:0004803">
    <property type="term" value="F:transposase activity"/>
    <property type="evidence" value="ECO:0007669"/>
    <property type="project" value="InterPro"/>
</dbReference>
<name>A0A4P6ZL72_9LACO</name>
<evidence type="ECO:0000259" key="1">
    <source>
        <dbReference type="SMART" id="SM01321"/>
    </source>
</evidence>
<feature type="domain" description="Transposase IS200-like" evidence="1">
    <location>
        <begin position="17"/>
        <end position="138"/>
    </location>
</feature>
<dbReference type="EMBL" id="CP034726">
    <property type="protein sequence ID" value="QBP18591.1"/>
    <property type="molecule type" value="Genomic_DNA"/>
</dbReference>
<dbReference type="KEGG" id="lji:ELX58_02835"/>